<dbReference type="SUPFAM" id="SSF56784">
    <property type="entry name" value="HAD-like"/>
    <property type="match status" value="1"/>
</dbReference>
<dbReference type="InterPro" id="IPR041492">
    <property type="entry name" value="HAD_2"/>
</dbReference>
<dbReference type="InterPro" id="IPR023198">
    <property type="entry name" value="PGP-like_dom2"/>
</dbReference>
<dbReference type="Pfam" id="PF13419">
    <property type="entry name" value="HAD_2"/>
    <property type="match status" value="1"/>
</dbReference>
<evidence type="ECO:0008006" key="3">
    <source>
        <dbReference type="Google" id="ProtNLM"/>
    </source>
</evidence>
<dbReference type="InterPro" id="IPR036412">
    <property type="entry name" value="HAD-like_sf"/>
</dbReference>
<keyword evidence="2" id="KW-1185">Reference proteome</keyword>
<dbReference type="Gene3D" id="1.10.150.240">
    <property type="entry name" value="Putative phosphatase, domain 2"/>
    <property type="match status" value="1"/>
</dbReference>
<dbReference type="SFLD" id="SFLDG01129">
    <property type="entry name" value="C1.5:_HAD__Beta-PGM__Phosphata"/>
    <property type="match status" value="1"/>
</dbReference>
<dbReference type="PANTHER" id="PTHR43434:SF20">
    <property type="entry name" value="5'-NUCLEOTIDASE"/>
    <property type="match status" value="1"/>
</dbReference>
<comment type="caution">
    <text evidence="1">The sequence shown here is derived from an EMBL/GenBank/DDBJ whole genome shotgun (WGS) entry which is preliminary data.</text>
</comment>
<protein>
    <recommendedName>
        <fullName evidence="3">Phosphoglycolate phosphatase</fullName>
    </recommendedName>
</protein>
<dbReference type="Proteomes" id="UP001500449">
    <property type="component" value="Unassembled WGS sequence"/>
</dbReference>
<gene>
    <name evidence="1" type="ORF">GCM10009836_14530</name>
</gene>
<organism evidence="1 2">
    <name type="scientific">Pseudonocardia ailaonensis</name>
    <dbReference type="NCBI Taxonomy" id="367279"/>
    <lineage>
        <taxon>Bacteria</taxon>
        <taxon>Bacillati</taxon>
        <taxon>Actinomycetota</taxon>
        <taxon>Actinomycetes</taxon>
        <taxon>Pseudonocardiales</taxon>
        <taxon>Pseudonocardiaceae</taxon>
        <taxon>Pseudonocardia</taxon>
    </lineage>
</organism>
<sequence>MGTTVRHRHQHNGSVTRTVLFDLDGTLVDSADGILGSLRAAFAAHDLPWDEAVMDRRLLGPPMYETLPAIVGDAATVAVMPTYRRIYRENGLLRSTPYPGVEELLGALSAAGVRLGLATSKSEPAARDILANLGWTERFAAITGDTPEADRPTKAAVVAEALRRLGDPDPAGVVMVGDRLHDVHGSGAHGISCLGAGWGYGSPGELADAGATAIYATVGELRKALSV</sequence>
<dbReference type="InterPro" id="IPR023214">
    <property type="entry name" value="HAD_sf"/>
</dbReference>
<dbReference type="InterPro" id="IPR050155">
    <property type="entry name" value="HAD-like_hydrolase_sf"/>
</dbReference>
<dbReference type="SFLD" id="SFLDS00003">
    <property type="entry name" value="Haloacid_Dehalogenase"/>
    <property type="match status" value="1"/>
</dbReference>
<accession>A0ABN2MTX5</accession>
<name>A0ABN2MTX5_9PSEU</name>
<dbReference type="PANTHER" id="PTHR43434">
    <property type="entry name" value="PHOSPHOGLYCOLATE PHOSPHATASE"/>
    <property type="match status" value="1"/>
</dbReference>
<evidence type="ECO:0000313" key="1">
    <source>
        <dbReference type="EMBL" id="GAA1837036.1"/>
    </source>
</evidence>
<evidence type="ECO:0000313" key="2">
    <source>
        <dbReference type="Proteomes" id="UP001500449"/>
    </source>
</evidence>
<reference evidence="1 2" key="1">
    <citation type="journal article" date="2019" name="Int. J. Syst. Evol. Microbiol.">
        <title>The Global Catalogue of Microorganisms (GCM) 10K type strain sequencing project: providing services to taxonomists for standard genome sequencing and annotation.</title>
        <authorList>
            <consortium name="The Broad Institute Genomics Platform"/>
            <consortium name="The Broad Institute Genome Sequencing Center for Infectious Disease"/>
            <person name="Wu L."/>
            <person name="Ma J."/>
        </authorList>
    </citation>
    <scope>NUCLEOTIDE SEQUENCE [LARGE SCALE GENOMIC DNA]</scope>
    <source>
        <strain evidence="1 2">JCM 16009</strain>
    </source>
</reference>
<proteinExistence type="predicted"/>
<dbReference type="Gene3D" id="3.40.50.1000">
    <property type="entry name" value="HAD superfamily/HAD-like"/>
    <property type="match status" value="1"/>
</dbReference>
<dbReference type="EMBL" id="BAAAQK010000004">
    <property type="protein sequence ID" value="GAA1837036.1"/>
    <property type="molecule type" value="Genomic_DNA"/>
</dbReference>